<dbReference type="OrthoDB" id="1493540at2"/>
<evidence type="ECO:0000313" key="3">
    <source>
        <dbReference type="Proteomes" id="UP000032434"/>
    </source>
</evidence>
<dbReference type="EMBL" id="LK028559">
    <property type="protein sequence ID" value="CDR30903.1"/>
    <property type="molecule type" value="Genomic_DNA"/>
</dbReference>
<evidence type="ECO:0000259" key="1">
    <source>
        <dbReference type="Pfam" id="PF01978"/>
    </source>
</evidence>
<feature type="domain" description="Transcription regulator TrmB N-terminal" evidence="1">
    <location>
        <begin position="13"/>
        <end position="75"/>
    </location>
</feature>
<organism evidence="2 3">
    <name type="scientific">Acholeplasma oculi</name>
    <dbReference type="NCBI Taxonomy" id="35623"/>
    <lineage>
        <taxon>Bacteria</taxon>
        <taxon>Bacillati</taxon>
        <taxon>Mycoplasmatota</taxon>
        <taxon>Mollicutes</taxon>
        <taxon>Acholeplasmatales</taxon>
        <taxon>Acholeplasmataceae</taxon>
        <taxon>Acholeplasma</taxon>
    </lineage>
</organism>
<sequence length="269" mass="31460">MNKLIDLLKSTYFSENESIIYMYLLENPGQTVYEISKNIRLSRSSTYPIVDKMHQEGMLLLESGKKELYYAQDPKELLNTLDFKHNENMIKLKKEFEKVKIQPLKTPYFNLNGFDSILGKARTLLYESRDEVYMSTDLPLELFEDAFDFLNRKGVDVYIFTFSKTNYSKPNVFIFSHQISEPSSNRLMLVSDLNSVLVANFDPFRNEWQATATQNHLMISIVSEHIHHDIYLIKLKNAMNVSLFETYPELAIHTKAEQIGRKLLKTDDE</sequence>
<gene>
    <name evidence="2" type="ORF">Aocu_08300</name>
</gene>
<dbReference type="InterPro" id="IPR036388">
    <property type="entry name" value="WH-like_DNA-bd_sf"/>
</dbReference>
<dbReference type="Proteomes" id="UP000032434">
    <property type="component" value="Chromosome 1"/>
</dbReference>
<dbReference type="InParanoid" id="A0A061AAN5"/>
<proteinExistence type="predicted"/>
<reference evidence="3" key="1">
    <citation type="submission" date="2014-05" db="EMBL/GenBank/DDBJ databases">
        <authorList>
            <person name="Kube M."/>
        </authorList>
    </citation>
    <scope>NUCLEOTIDE SEQUENCE [LARGE SCALE GENOMIC DNA]</scope>
</reference>
<dbReference type="InterPro" id="IPR036390">
    <property type="entry name" value="WH_DNA-bd_sf"/>
</dbReference>
<dbReference type="RefSeq" id="WP_045749389.1">
    <property type="nucleotide sequence ID" value="NZ_FUZK01000001.1"/>
</dbReference>
<name>A0A061AAN5_9MOLU</name>
<dbReference type="Gene3D" id="1.10.10.10">
    <property type="entry name" value="Winged helix-like DNA-binding domain superfamily/Winged helix DNA-binding domain"/>
    <property type="match status" value="1"/>
</dbReference>
<dbReference type="Pfam" id="PF01978">
    <property type="entry name" value="TrmB"/>
    <property type="match status" value="1"/>
</dbReference>
<dbReference type="KEGG" id="aoc:Aocu_08300"/>
<evidence type="ECO:0000313" key="2">
    <source>
        <dbReference type="EMBL" id="CDR30903.1"/>
    </source>
</evidence>
<dbReference type="FunCoup" id="A0A061AAN5">
    <property type="interactions" value="3"/>
</dbReference>
<dbReference type="PANTHER" id="PTHR34293:SF1">
    <property type="entry name" value="HTH-TYPE TRANSCRIPTIONAL REGULATOR TRMBL2"/>
    <property type="match status" value="1"/>
</dbReference>
<dbReference type="InterPro" id="IPR051797">
    <property type="entry name" value="TrmB-like"/>
</dbReference>
<protein>
    <submittedName>
        <fullName evidence="2">Putative transcriptional regulator, TmrB-like protein</fullName>
    </submittedName>
</protein>
<dbReference type="STRING" id="35623.Aocu_08300"/>
<dbReference type="PATRIC" id="fig|35623.3.peg.830"/>
<dbReference type="PANTHER" id="PTHR34293">
    <property type="entry name" value="HTH-TYPE TRANSCRIPTIONAL REGULATOR TRMBL2"/>
    <property type="match status" value="1"/>
</dbReference>
<dbReference type="HOGENOM" id="CLU_072493_1_0_14"/>
<keyword evidence="3" id="KW-1185">Reference proteome</keyword>
<dbReference type="AlphaFoldDB" id="A0A061AAN5"/>
<accession>A0A061AAN5</accession>
<dbReference type="SUPFAM" id="SSF46785">
    <property type="entry name" value="Winged helix' DNA-binding domain"/>
    <property type="match status" value="1"/>
</dbReference>
<dbReference type="InterPro" id="IPR002831">
    <property type="entry name" value="Tscrpt_reg_TrmB_N"/>
</dbReference>
<dbReference type="CDD" id="cd09124">
    <property type="entry name" value="PLDc_like_TrmB_middle"/>
    <property type="match status" value="1"/>
</dbReference>